<dbReference type="EMBL" id="AKHW03004743">
    <property type="protein sequence ID" value="KYO28813.1"/>
    <property type="molecule type" value="Genomic_DNA"/>
</dbReference>
<protein>
    <submittedName>
        <fullName evidence="1">Uncharacterized protein</fullName>
    </submittedName>
</protein>
<accession>A0A151MW78</accession>
<evidence type="ECO:0000313" key="2">
    <source>
        <dbReference type="Proteomes" id="UP000050525"/>
    </source>
</evidence>
<dbReference type="AlphaFoldDB" id="A0A151MW78"/>
<gene>
    <name evidence="1" type="ORF">Y1Q_0008122</name>
</gene>
<name>A0A151MW78_ALLMI</name>
<organism evidence="1 2">
    <name type="scientific">Alligator mississippiensis</name>
    <name type="common">American alligator</name>
    <dbReference type="NCBI Taxonomy" id="8496"/>
    <lineage>
        <taxon>Eukaryota</taxon>
        <taxon>Metazoa</taxon>
        <taxon>Chordata</taxon>
        <taxon>Craniata</taxon>
        <taxon>Vertebrata</taxon>
        <taxon>Euteleostomi</taxon>
        <taxon>Archelosauria</taxon>
        <taxon>Archosauria</taxon>
        <taxon>Crocodylia</taxon>
        <taxon>Alligatoridae</taxon>
        <taxon>Alligatorinae</taxon>
        <taxon>Alligator</taxon>
    </lineage>
</organism>
<comment type="caution">
    <text evidence="1">The sequence shown here is derived from an EMBL/GenBank/DDBJ whole genome shotgun (WGS) entry which is preliminary data.</text>
</comment>
<evidence type="ECO:0000313" key="1">
    <source>
        <dbReference type="EMBL" id="KYO28813.1"/>
    </source>
</evidence>
<dbReference type="Proteomes" id="UP000050525">
    <property type="component" value="Unassembled WGS sequence"/>
</dbReference>
<keyword evidence="2" id="KW-1185">Reference proteome</keyword>
<sequence>MPPGVTLEAGAEKCLPNLCPSSGRSLLIHWSCLSPRYFQSDTNGPPGSTITSASPCGLGLHRMHLGLERDVGDVARCL</sequence>
<proteinExistence type="predicted"/>
<reference evidence="1 2" key="1">
    <citation type="journal article" date="2012" name="Genome Biol.">
        <title>Sequencing three crocodilian genomes to illuminate the evolution of archosaurs and amniotes.</title>
        <authorList>
            <person name="St John J.A."/>
            <person name="Braun E.L."/>
            <person name="Isberg S.R."/>
            <person name="Miles L.G."/>
            <person name="Chong A.Y."/>
            <person name="Gongora J."/>
            <person name="Dalzell P."/>
            <person name="Moran C."/>
            <person name="Bed'hom B."/>
            <person name="Abzhanov A."/>
            <person name="Burgess S.C."/>
            <person name="Cooksey A.M."/>
            <person name="Castoe T.A."/>
            <person name="Crawford N.G."/>
            <person name="Densmore L.D."/>
            <person name="Drew J.C."/>
            <person name="Edwards S.V."/>
            <person name="Faircloth B.C."/>
            <person name="Fujita M.K."/>
            <person name="Greenwold M.J."/>
            <person name="Hoffmann F.G."/>
            <person name="Howard J.M."/>
            <person name="Iguchi T."/>
            <person name="Janes D.E."/>
            <person name="Khan S.Y."/>
            <person name="Kohno S."/>
            <person name="de Koning A.J."/>
            <person name="Lance S.L."/>
            <person name="McCarthy F.M."/>
            <person name="McCormack J.E."/>
            <person name="Merchant M.E."/>
            <person name="Peterson D.G."/>
            <person name="Pollock D.D."/>
            <person name="Pourmand N."/>
            <person name="Raney B.J."/>
            <person name="Roessler K.A."/>
            <person name="Sanford J.R."/>
            <person name="Sawyer R.H."/>
            <person name="Schmidt C.J."/>
            <person name="Triplett E.W."/>
            <person name="Tuberville T.D."/>
            <person name="Venegas-Anaya M."/>
            <person name="Howard J.T."/>
            <person name="Jarvis E.D."/>
            <person name="Guillette L.J.Jr."/>
            <person name="Glenn T.C."/>
            <person name="Green R.E."/>
            <person name="Ray D.A."/>
        </authorList>
    </citation>
    <scope>NUCLEOTIDE SEQUENCE [LARGE SCALE GENOMIC DNA]</scope>
    <source>
        <strain evidence="1">KSC_2009_1</strain>
    </source>
</reference>